<gene>
    <name evidence="2" type="ORF">ACFPIH_51490</name>
</gene>
<dbReference type="InterPro" id="IPR000073">
    <property type="entry name" value="AB_hydrolase_1"/>
</dbReference>
<keyword evidence="3" id="KW-1185">Reference proteome</keyword>
<evidence type="ECO:0000259" key="1">
    <source>
        <dbReference type="Pfam" id="PF12697"/>
    </source>
</evidence>
<evidence type="ECO:0000313" key="2">
    <source>
        <dbReference type="EMBL" id="MFC4507741.1"/>
    </source>
</evidence>
<dbReference type="Pfam" id="PF12697">
    <property type="entry name" value="Abhydrolase_6"/>
    <property type="match status" value="1"/>
</dbReference>
<dbReference type="PANTHER" id="PTHR43798">
    <property type="entry name" value="MONOACYLGLYCEROL LIPASE"/>
    <property type="match status" value="1"/>
</dbReference>
<proteinExistence type="predicted"/>
<dbReference type="InterPro" id="IPR000639">
    <property type="entry name" value="Epox_hydrolase-like"/>
</dbReference>
<dbReference type="InterPro" id="IPR050266">
    <property type="entry name" value="AB_hydrolase_sf"/>
</dbReference>
<dbReference type="SUPFAM" id="SSF53474">
    <property type="entry name" value="alpha/beta-Hydrolases"/>
    <property type="match status" value="1"/>
</dbReference>
<dbReference type="Proteomes" id="UP001595839">
    <property type="component" value="Unassembled WGS sequence"/>
</dbReference>
<reference evidence="3" key="1">
    <citation type="journal article" date="2019" name="Int. J. Syst. Evol. Microbiol.">
        <title>The Global Catalogue of Microorganisms (GCM) 10K type strain sequencing project: providing services to taxonomists for standard genome sequencing and annotation.</title>
        <authorList>
            <consortium name="The Broad Institute Genomics Platform"/>
            <consortium name="The Broad Institute Genome Sequencing Center for Infectious Disease"/>
            <person name="Wu L."/>
            <person name="Ma J."/>
        </authorList>
    </citation>
    <scope>NUCLEOTIDE SEQUENCE [LARGE SCALE GENOMIC DNA]</scope>
    <source>
        <strain evidence="3">CGMCC 4.7177</strain>
    </source>
</reference>
<accession>A0ABV9BAZ6</accession>
<evidence type="ECO:0000313" key="3">
    <source>
        <dbReference type="Proteomes" id="UP001595839"/>
    </source>
</evidence>
<protein>
    <submittedName>
        <fullName evidence="2">Alpha/beta fold hydrolase</fullName>
    </submittedName>
</protein>
<organism evidence="2 3">
    <name type="scientific">Streptomyces vulcanius</name>
    <dbReference type="NCBI Taxonomy" id="1441876"/>
    <lineage>
        <taxon>Bacteria</taxon>
        <taxon>Bacillati</taxon>
        <taxon>Actinomycetota</taxon>
        <taxon>Actinomycetes</taxon>
        <taxon>Kitasatosporales</taxon>
        <taxon>Streptomycetaceae</taxon>
        <taxon>Streptomyces</taxon>
    </lineage>
</organism>
<feature type="domain" description="AB hydrolase-1" evidence="1">
    <location>
        <begin position="42"/>
        <end position="268"/>
    </location>
</feature>
<comment type="caution">
    <text evidence="2">The sequence shown here is derived from an EMBL/GenBank/DDBJ whole genome shotgun (WGS) entry which is preliminary data.</text>
</comment>
<dbReference type="InterPro" id="IPR029058">
    <property type="entry name" value="AB_hydrolase_fold"/>
</dbReference>
<dbReference type="GO" id="GO:0016787">
    <property type="term" value="F:hydrolase activity"/>
    <property type="evidence" value="ECO:0007669"/>
    <property type="project" value="UniProtKB-KW"/>
</dbReference>
<dbReference type="PRINTS" id="PR00111">
    <property type="entry name" value="ABHYDROLASE"/>
</dbReference>
<dbReference type="PRINTS" id="PR00412">
    <property type="entry name" value="EPOXHYDRLASE"/>
</dbReference>
<keyword evidence="2" id="KW-0378">Hydrolase</keyword>
<sequence length="278" mass="29299">MTTPTFRSLYVPTTLGRLHVQDAGPADGPVALLWPSVFMDGESSWGAQLSGLHALGWRTLLVDPPGTGRSDSASRLFTMEECGDAAVQTLDVADADRAALLGLSWGGIVALRVALTAPHRVSALVLSNTTARSVVFRERLAVRLNTLLIRSGIVPGGLGRPVVSGMLSEHSRNENPEFTTRLAQVVDALDKAGLARNVRSVLADRSSVVDALGRITAPALVIGGAEDRALPPTPHSTELADRIAGAQLEVVPSVAHLAPREAPTEVAALIRKFLRPLG</sequence>
<dbReference type="RefSeq" id="WP_381186905.1">
    <property type="nucleotide sequence ID" value="NZ_JBHSFK010000060.1"/>
</dbReference>
<dbReference type="Gene3D" id="3.40.50.1820">
    <property type="entry name" value="alpha/beta hydrolase"/>
    <property type="match status" value="1"/>
</dbReference>
<name>A0ABV9BAZ6_9ACTN</name>
<dbReference type="EMBL" id="JBHSFK010000060">
    <property type="protein sequence ID" value="MFC4507741.1"/>
    <property type="molecule type" value="Genomic_DNA"/>
</dbReference>